<organism evidence="2 3">
    <name type="scientific">Thermanaeromonas toyohensis ToBE</name>
    <dbReference type="NCBI Taxonomy" id="698762"/>
    <lineage>
        <taxon>Bacteria</taxon>
        <taxon>Bacillati</taxon>
        <taxon>Bacillota</taxon>
        <taxon>Clostridia</taxon>
        <taxon>Neomoorellales</taxon>
        <taxon>Neomoorellaceae</taxon>
        <taxon>Thermanaeromonas</taxon>
    </lineage>
</organism>
<dbReference type="PANTHER" id="PTHR36836">
    <property type="entry name" value="COLANIC ACID BIOSYNTHESIS PROTEIN WCAK"/>
    <property type="match status" value="1"/>
</dbReference>
<protein>
    <submittedName>
        <fullName evidence="2">Polysaccharide pyruvyl transferase CsaB</fullName>
    </submittedName>
</protein>
<dbReference type="InterPro" id="IPR007345">
    <property type="entry name" value="Polysacch_pyruvyl_Trfase"/>
</dbReference>
<dbReference type="GO" id="GO:0016740">
    <property type="term" value="F:transferase activity"/>
    <property type="evidence" value="ECO:0007669"/>
    <property type="project" value="UniProtKB-KW"/>
</dbReference>
<evidence type="ECO:0000313" key="2">
    <source>
        <dbReference type="EMBL" id="SMB91385.1"/>
    </source>
</evidence>
<keyword evidence="2" id="KW-0808">Transferase</keyword>
<dbReference type="PANTHER" id="PTHR36836:SF1">
    <property type="entry name" value="COLANIC ACID BIOSYNTHESIS PROTEIN WCAK"/>
    <property type="match status" value="1"/>
</dbReference>
<proteinExistence type="predicted"/>
<dbReference type="InterPro" id="IPR019896">
    <property type="entry name" value="Polysacch_pyruvyl_Trfase_CsaB"/>
</dbReference>
<dbReference type="NCBIfam" id="TIGR03609">
    <property type="entry name" value="S_layer_CsaB"/>
    <property type="match status" value="1"/>
</dbReference>
<sequence length="374" mass="41921">MARVVLSGYYGFGNLGDEAILYSMVQALKSLEPELEILVLSHDPAGTERFLPVKAVNRWRLLEVAWALRRSDLLISGGGSLFQDTTSPRSLLYYLGILELARVLGRPRMVYAQGLGPLKRSWARYLTAKVLDRVQLITLRDSNSHVLLRELGVQHPEVKVTADPVLGLKVSAFNLGAGREKLLRLGFKAGVKPLAGFFLRYWLLPEGALEALARAADYLVDQGWGVLFLPLHFPRDVEACWQVQRLMNRPATVVKEKLTLEDAVGIISSLDFLVGMRLHALILGAVLEVPFIGLSYDPKVEAFCRQVEQPYLPLNFLHYEDLIFIFKRVLYELPSIREGLRRAVEELRPLAQSNAVLALKLLGGEKYRVGSQHG</sequence>
<dbReference type="STRING" id="698762.SAMN00808754_0433"/>
<dbReference type="OrthoDB" id="3199616at2"/>
<reference evidence="2 3" key="1">
    <citation type="submission" date="2017-04" db="EMBL/GenBank/DDBJ databases">
        <authorList>
            <person name="Afonso C.L."/>
            <person name="Miller P.J."/>
            <person name="Scott M.A."/>
            <person name="Spackman E."/>
            <person name="Goraichik I."/>
            <person name="Dimitrov K.M."/>
            <person name="Suarez D.L."/>
            <person name="Swayne D.E."/>
        </authorList>
    </citation>
    <scope>NUCLEOTIDE SEQUENCE [LARGE SCALE GENOMIC DNA]</scope>
    <source>
        <strain evidence="2 3">ToBE</strain>
    </source>
</reference>
<feature type="domain" description="Polysaccharide pyruvyl transferase" evidence="1">
    <location>
        <begin position="14"/>
        <end position="298"/>
    </location>
</feature>
<keyword evidence="3" id="KW-1185">Reference proteome</keyword>
<dbReference type="RefSeq" id="WP_084663590.1">
    <property type="nucleotide sequence ID" value="NZ_LT838272.1"/>
</dbReference>
<gene>
    <name evidence="2" type="ORF">SAMN00808754_0433</name>
</gene>
<dbReference type="AlphaFoldDB" id="A0A1W1VDI7"/>
<evidence type="ECO:0000259" key="1">
    <source>
        <dbReference type="Pfam" id="PF04230"/>
    </source>
</evidence>
<name>A0A1W1VDI7_9FIRM</name>
<dbReference type="SUPFAM" id="SSF53756">
    <property type="entry name" value="UDP-Glycosyltransferase/glycogen phosphorylase"/>
    <property type="match status" value="1"/>
</dbReference>
<evidence type="ECO:0000313" key="3">
    <source>
        <dbReference type="Proteomes" id="UP000192569"/>
    </source>
</evidence>
<dbReference type="EMBL" id="LT838272">
    <property type="protein sequence ID" value="SMB91385.1"/>
    <property type="molecule type" value="Genomic_DNA"/>
</dbReference>
<accession>A0A1W1VDI7</accession>
<dbReference type="Proteomes" id="UP000192569">
    <property type="component" value="Chromosome I"/>
</dbReference>
<dbReference type="Pfam" id="PF04230">
    <property type="entry name" value="PS_pyruv_trans"/>
    <property type="match status" value="1"/>
</dbReference>